<accession>A0A7W6PZ50</accession>
<proteinExistence type="predicted"/>
<sequence length="202" mass="21188">MPFSLNGSNNADMEAPWQEKKVSAAHGCEDEERDLFGLLRVLSGHQLAIAAREGLEGRAAVIPRVKIADPGFEQEGHLLRQAGHLLFLVGEGGNGAETSGLPVASLFAKVHRRAVDAELLHDRLTIAAARSALHVVFAMAGDRFDVGDVERQSQSDPGLVAEAGLDLEIGVLRGGGFPVIRDVVMVAIVAVSGGSLSGVQGL</sequence>
<gene>
    <name evidence="1" type="ORF">GGQ90_005938</name>
</gene>
<name>A0A7W6PZ50_9SPHN</name>
<evidence type="ECO:0000313" key="1">
    <source>
        <dbReference type="EMBL" id="MBB4152114.1"/>
    </source>
</evidence>
<dbReference type="EMBL" id="JACIEU010000094">
    <property type="protein sequence ID" value="MBB4152114.1"/>
    <property type="molecule type" value="Genomic_DNA"/>
</dbReference>
<reference evidence="1 2" key="1">
    <citation type="submission" date="2020-08" db="EMBL/GenBank/DDBJ databases">
        <title>Genomic Encyclopedia of Type Strains, Phase IV (KMG-IV): sequencing the most valuable type-strain genomes for metagenomic binning, comparative biology and taxonomic classification.</title>
        <authorList>
            <person name="Goeker M."/>
        </authorList>
    </citation>
    <scope>NUCLEOTIDE SEQUENCE [LARGE SCALE GENOMIC DNA]</scope>
    <source>
        <strain evidence="1 2">DSM 19371</strain>
    </source>
</reference>
<feature type="non-terminal residue" evidence="1">
    <location>
        <position position="202"/>
    </location>
</feature>
<dbReference type="AlphaFoldDB" id="A0A7W6PZ50"/>
<evidence type="ECO:0000313" key="2">
    <source>
        <dbReference type="Proteomes" id="UP000590524"/>
    </source>
</evidence>
<comment type="caution">
    <text evidence="1">The sequence shown here is derived from an EMBL/GenBank/DDBJ whole genome shotgun (WGS) entry which is preliminary data.</text>
</comment>
<organism evidence="1 2">
    <name type="scientific">Sphingobium scionense</name>
    <dbReference type="NCBI Taxonomy" id="1404341"/>
    <lineage>
        <taxon>Bacteria</taxon>
        <taxon>Pseudomonadati</taxon>
        <taxon>Pseudomonadota</taxon>
        <taxon>Alphaproteobacteria</taxon>
        <taxon>Sphingomonadales</taxon>
        <taxon>Sphingomonadaceae</taxon>
        <taxon>Sphingobium</taxon>
    </lineage>
</organism>
<dbReference type="Proteomes" id="UP000590524">
    <property type="component" value="Unassembled WGS sequence"/>
</dbReference>
<keyword evidence="2" id="KW-1185">Reference proteome</keyword>
<protein>
    <submittedName>
        <fullName evidence="1">Uncharacterized protein</fullName>
    </submittedName>
</protein>